<feature type="region of interest" description="Disordered" evidence="11">
    <location>
        <begin position="13"/>
        <end position="47"/>
    </location>
</feature>
<dbReference type="EMBL" id="CAJHNH020003727">
    <property type="protein sequence ID" value="CAG5129880.1"/>
    <property type="molecule type" value="Genomic_DNA"/>
</dbReference>
<evidence type="ECO:0000256" key="9">
    <source>
        <dbReference type="PROSITE-ProRule" id="PRU10141"/>
    </source>
</evidence>
<dbReference type="Gene3D" id="1.10.510.10">
    <property type="entry name" value="Transferase(Phosphotransferase) domain 1"/>
    <property type="match status" value="1"/>
</dbReference>
<dbReference type="InterPro" id="IPR011009">
    <property type="entry name" value="Kinase-like_dom_sf"/>
</dbReference>
<dbReference type="AlphaFoldDB" id="A0A8S3ZPW4"/>
<proteinExistence type="inferred from homology"/>
<feature type="domain" description="Protein kinase" evidence="12">
    <location>
        <begin position="125"/>
        <end position="376"/>
    </location>
</feature>
<keyword evidence="7 9" id="KW-0067">ATP-binding</keyword>
<protein>
    <recommendedName>
        <fullName evidence="3">non-specific serine/threonine protein kinase</fullName>
        <ecNumber evidence="3">2.7.11.1</ecNumber>
    </recommendedName>
</protein>
<evidence type="ECO:0000313" key="14">
    <source>
        <dbReference type="Proteomes" id="UP000678393"/>
    </source>
</evidence>
<dbReference type="SMART" id="SM00220">
    <property type="entry name" value="S_TKc"/>
    <property type="match status" value="1"/>
</dbReference>
<dbReference type="PANTHER" id="PTHR45832:SF22">
    <property type="entry name" value="SERINE_THREONINE-PROTEIN KINASE SAMKA-RELATED"/>
    <property type="match status" value="1"/>
</dbReference>
<comment type="cofactor">
    <cofactor evidence="1">
        <name>Mg(2+)</name>
        <dbReference type="ChEBI" id="CHEBI:18420"/>
    </cofactor>
</comment>
<evidence type="ECO:0000256" key="4">
    <source>
        <dbReference type="ARBA" id="ARBA00022679"/>
    </source>
</evidence>
<feature type="binding site" evidence="9">
    <location>
        <position position="154"/>
    </location>
    <ligand>
        <name>ATP</name>
        <dbReference type="ChEBI" id="CHEBI:30616"/>
    </ligand>
</feature>
<dbReference type="PANTHER" id="PTHR45832">
    <property type="entry name" value="SERINE/THREONINE-PROTEIN KINASE SAMKA-RELATED-RELATED"/>
    <property type="match status" value="1"/>
</dbReference>
<keyword evidence="10" id="KW-0418">Kinase</keyword>
<keyword evidence="14" id="KW-1185">Reference proteome</keyword>
<dbReference type="PROSITE" id="PS00107">
    <property type="entry name" value="PROTEIN_KINASE_ATP"/>
    <property type="match status" value="1"/>
</dbReference>
<keyword evidence="4" id="KW-0808">Transferase</keyword>
<evidence type="ECO:0000256" key="7">
    <source>
        <dbReference type="ARBA" id="ARBA00022840"/>
    </source>
</evidence>
<keyword evidence="10" id="KW-0723">Serine/threonine-protein kinase</keyword>
<dbReference type="InterPro" id="IPR008271">
    <property type="entry name" value="Ser/Thr_kinase_AS"/>
</dbReference>
<dbReference type="PROSITE" id="PS50011">
    <property type="entry name" value="PROTEIN_KINASE_DOM"/>
    <property type="match status" value="1"/>
</dbReference>
<evidence type="ECO:0000256" key="5">
    <source>
        <dbReference type="ARBA" id="ARBA00022723"/>
    </source>
</evidence>
<dbReference type="Gene3D" id="3.30.200.20">
    <property type="entry name" value="Phosphorylase Kinase, domain 1"/>
    <property type="match status" value="1"/>
</dbReference>
<name>A0A8S3ZPW4_9EUPU</name>
<dbReference type="GO" id="GO:0005524">
    <property type="term" value="F:ATP binding"/>
    <property type="evidence" value="ECO:0007669"/>
    <property type="project" value="UniProtKB-UniRule"/>
</dbReference>
<keyword evidence="5" id="KW-0479">Metal-binding</keyword>
<dbReference type="OrthoDB" id="2914378at2759"/>
<dbReference type="PROSITE" id="PS00108">
    <property type="entry name" value="PROTEIN_KINASE_ST"/>
    <property type="match status" value="1"/>
</dbReference>
<evidence type="ECO:0000256" key="3">
    <source>
        <dbReference type="ARBA" id="ARBA00012513"/>
    </source>
</evidence>
<keyword evidence="6 9" id="KW-0547">Nucleotide-binding</keyword>
<dbReference type="GO" id="GO:0046872">
    <property type="term" value="F:metal ion binding"/>
    <property type="evidence" value="ECO:0007669"/>
    <property type="project" value="UniProtKB-KW"/>
</dbReference>
<evidence type="ECO:0000256" key="10">
    <source>
        <dbReference type="RuleBase" id="RU000304"/>
    </source>
</evidence>
<comment type="caution">
    <text evidence="13">The sequence shown here is derived from an EMBL/GenBank/DDBJ whole genome shotgun (WGS) entry which is preliminary data.</text>
</comment>
<dbReference type="Proteomes" id="UP000678393">
    <property type="component" value="Unassembled WGS sequence"/>
</dbReference>
<gene>
    <name evidence="13" type="ORF">CUNI_LOCUS15438</name>
</gene>
<organism evidence="13 14">
    <name type="scientific">Candidula unifasciata</name>
    <dbReference type="NCBI Taxonomy" id="100452"/>
    <lineage>
        <taxon>Eukaryota</taxon>
        <taxon>Metazoa</taxon>
        <taxon>Spiralia</taxon>
        <taxon>Lophotrochozoa</taxon>
        <taxon>Mollusca</taxon>
        <taxon>Gastropoda</taxon>
        <taxon>Heterobranchia</taxon>
        <taxon>Euthyneura</taxon>
        <taxon>Panpulmonata</taxon>
        <taxon>Eupulmonata</taxon>
        <taxon>Stylommatophora</taxon>
        <taxon>Helicina</taxon>
        <taxon>Helicoidea</taxon>
        <taxon>Geomitridae</taxon>
        <taxon>Candidula</taxon>
    </lineage>
</organism>
<comment type="similarity">
    <text evidence="2">Belongs to the protein kinase superfamily. STE Ser/Thr protein kinase family. STE20 subfamily.</text>
</comment>
<sequence length="401" mass="45416">MMVATTIWESDNNINPVDDQSLSGFENSQETRASGNETYSVNPEQSVQENVQDEVGIKFHIPELATNDTAVDYENSAELGDPDVNDTDDEKILKGRSQSQRIMTDHEIKETLKNMSSTRNAKEKYDLQKKLGEGGSGTVMMARCKESNQVVAIKIMDFDKHPRKKHIISEIEVMKQHRHENIVNFIESYYLDTELWVVMEYLDGGALTDVVKETVMNEGQIAAVCHECLKALVFLHSNNIIHRDIKSDNVLLGMTGAVKLTDFGFCAQLSGDRGKRNTMVGTPYWMAPEIIKRKQYDSKVDIWSLGIMVIEMLEGEPPYLDESPIKAIYRITTKGKPDIKDEHKLSPELRDFLDRCLEVDVTHRASASQLLDHPFLEKAEPLTTLIQTARVYTMFPDSLPS</sequence>
<evidence type="ECO:0000313" key="13">
    <source>
        <dbReference type="EMBL" id="CAG5129880.1"/>
    </source>
</evidence>
<accession>A0A8S3ZPW4</accession>
<dbReference type="InterPro" id="IPR000719">
    <property type="entry name" value="Prot_kinase_dom"/>
</dbReference>
<reference evidence="13" key="1">
    <citation type="submission" date="2021-04" db="EMBL/GenBank/DDBJ databases">
        <authorList>
            <consortium name="Molecular Ecology Group"/>
        </authorList>
    </citation>
    <scope>NUCLEOTIDE SEQUENCE</scope>
</reference>
<evidence type="ECO:0000256" key="6">
    <source>
        <dbReference type="ARBA" id="ARBA00022741"/>
    </source>
</evidence>
<evidence type="ECO:0000256" key="2">
    <source>
        <dbReference type="ARBA" id="ARBA00008874"/>
    </source>
</evidence>
<dbReference type="GO" id="GO:0004674">
    <property type="term" value="F:protein serine/threonine kinase activity"/>
    <property type="evidence" value="ECO:0007669"/>
    <property type="project" value="UniProtKB-KW"/>
</dbReference>
<dbReference type="CDD" id="cd06614">
    <property type="entry name" value="STKc_PAK"/>
    <property type="match status" value="1"/>
</dbReference>
<evidence type="ECO:0000259" key="12">
    <source>
        <dbReference type="PROSITE" id="PS50011"/>
    </source>
</evidence>
<dbReference type="Pfam" id="PF00069">
    <property type="entry name" value="Pkinase"/>
    <property type="match status" value="1"/>
</dbReference>
<evidence type="ECO:0000256" key="11">
    <source>
        <dbReference type="SAM" id="MobiDB-lite"/>
    </source>
</evidence>
<evidence type="ECO:0000256" key="8">
    <source>
        <dbReference type="ARBA" id="ARBA00022842"/>
    </source>
</evidence>
<dbReference type="InterPro" id="IPR017441">
    <property type="entry name" value="Protein_kinase_ATP_BS"/>
</dbReference>
<keyword evidence="8" id="KW-0460">Magnesium</keyword>
<evidence type="ECO:0000256" key="1">
    <source>
        <dbReference type="ARBA" id="ARBA00001946"/>
    </source>
</evidence>
<dbReference type="FunFam" id="1.10.510.10:FF:000768">
    <property type="entry name" value="Non-specific serine/threonine protein kinase"/>
    <property type="match status" value="1"/>
</dbReference>
<dbReference type="SUPFAM" id="SSF56112">
    <property type="entry name" value="Protein kinase-like (PK-like)"/>
    <property type="match status" value="1"/>
</dbReference>
<dbReference type="EC" id="2.7.11.1" evidence="3"/>
<dbReference type="InterPro" id="IPR051931">
    <property type="entry name" value="PAK3-like"/>
</dbReference>